<dbReference type="Proteomes" id="UP000070168">
    <property type="component" value="Unassembled WGS sequence"/>
</dbReference>
<reference evidence="1 2" key="1">
    <citation type="journal article" date="2016" name="BMC Genomics">
        <title>Genome sequencing and secondary metabolism of the postharvest pathogen Penicillium griseofulvum.</title>
        <authorList>
            <person name="Banani H."/>
            <person name="Marcet-Houben M."/>
            <person name="Ballester A.R."/>
            <person name="Abbruscato P."/>
            <person name="Gonzalez-Candelas L."/>
            <person name="Gabaldon T."/>
            <person name="Spadaro D."/>
        </authorList>
    </citation>
    <scope>NUCLEOTIDE SEQUENCE [LARGE SCALE GENOMIC DNA]</scope>
    <source>
        <strain evidence="1 2">PG3</strain>
    </source>
</reference>
<sequence length="150" mass="16521">MVEIKKEETYALNMAESNGHQSEATTRLIPAGVTAAFTPNEQMSTVTLTSTKKKADPPVPGPFPIIPRQGPPYDYAWYHSPLEEPSIYHMSNPAAAVTAYEATKAVNKRVQFDLRNMKSVLLERGLIENSDSDEYASSWDDAVNVFAGAK</sequence>
<gene>
    <name evidence="1" type="ORF">PGRI_065780</name>
</gene>
<proteinExistence type="predicted"/>
<dbReference type="OrthoDB" id="4364469at2759"/>
<dbReference type="STRING" id="5078.A0A135LPW5"/>
<dbReference type="GeneID" id="63709592"/>
<protein>
    <submittedName>
        <fullName evidence="1">Uncharacterized protein</fullName>
    </submittedName>
</protein>
<evidence type="ECO:0000313" key="2">
    <source>
        <dbReference type="Proteomes" id="UP000070168"/>
    </source>
</evidence>
<organism evidence="1 2">
    <name type="scientific">Penicillium patulum</name>
    <name type="common">Penicillium griseofulvum</name>
    <dbReference type="NCBI Taxonomy" id="5078"/>
    <lineage>
        <taxon>Eukaryota</taxon>
        <taxon>Fungi</taxon>
        <taxon>Dikarya</taxon>
        <taxon>Ascomycota</taxon>
        <taxon>Pezizomycotina</taxon>
        <taxon>Eurotiomycetes</taxon>
        <taxon>Eurotiomycetidae</taxon>
        <taxon>Eurotiales</taxon>
        <taxon>Aspergillaceae</taxon>
        <taxon>Penicillium</taxon>
    </lineage>
</organism>
<dbReference type="RefSeq" id="XP_040649542.1">
    <property type="nucleotide sequence ID" value="XM_040794292.1"/>
</dbReference>
<dbReference type="EMBL" id="LHQR01000044">
    <property type="protein sequence ID" value="KXG51006.1"/>
    <property type="molecule type" value="Genomic_DNA"/>
</dbReference>
<comment type="caution">
    <text evidence="1">The sequence shown here is derived from an EMBL/GenBank/DDBJ whole genome shotgun (WGS) entry which is preliminary data.</text>
</comment>
<accession>A0A135LPW5</accession>
<dbReference type="AlphaFoldDB" id="A0A135LPW5"/>
<name>A0A135LPW5_PENPA</name>
<keyword evidence="2" id="KW-1185">Reference proteome</keyword>
<evidence type="ECO:0000313" key="1">
    <source>
        <dbReference type="EMBL" id="KXG51006.1"/>
    </source>
</evidence>